<reference evidence="17" key="1">
    <citation type="submission" date="2021-03" db="EMBL/GenBank/DDBJ databases">
        <title>Comparative genomics and phylogenomic investigation of the class Geoglossomycetes provide insights into ecological specialization and systematics.</title>
        <authorList>
            <person name="Melie T."/>
            <person name="Pirro S."/>
            <person name="Miller A.N."/>
            <person name="Quandt A."/>
        </authorList>
    </citation>
    <scope>NUCLEOTIDE SEQUENCE</scope>
    <source>
        <strain evidence="17">CAQ_001_2017</strain>
    </source>
</reference>
<evidence type="ECO:0000256" key="2">
    <source>
        <dbReference type="ARBA" id="ARBA00001911"/>
    </source>
</evidence>
<dbReference type="GO" id="GO:0006021">
    <property type="term" value="P:inositol biosynthetic process"/>
    <property type="evidence" value="ECO:0007669"/>
    <property type="project" value="UniProtKB-KW"/>
</dbReference>
<comment type="cofactor">
    <cofactor evidence="2">
        <name>NAD(+)</name>
        <dbReference type="ChEBI" id="CHEBI:57540"/>
    </cofactor>
</comment>
<keyword evidence="9" id="KW-0398">Inositol biosynthesis</keyword>
<dbReference type="SUPFAM" id="SSF55347">
    <property type="entry name" value="Glyceraldehyde-3-phosphate dehydrogenase-like, C-terminal domain"/>
    <property type="match status" value="1"/>
</dbReference>
<dbReference type="InterPro" id="IPR013021">
    <property type="entry name" value="Myo-inos-1-P_Synthase_GAPDH"/>
</dbReference>
<comment type="subcellular location">
    <subcellularLocation>
        <location evidence="3">Cytoplasm</location>
    </subcellularLocation>
</comment>
<evidence type="ECO:0000259" key="16">
    <source>
        <dbReference type="Pfam" id="PF01658"/>
    </source>
</evidence>
<comment type="pathway">
    <text evidence="4">Polyol metabolism; myo-inositol biosynthesis; myo-inositol from D-glucose 6-phosphate: step 1/2.</text>
</comment>
<feature type="domain" description="Myo-inositol-1-phosphate synthase GAPDH-like" evidence="16">
    <location>
        <begin position="335"/>
        <end position="448"/>
    </location>
</feature>
<keyword evidence="11" id="KW-0443">Lipid metabolism</keyword>
<evidence type="ECO:0000256" key="11">
    <source>
        <dbReference type="ARBA" id="ARBA00023098"/>
    </source>
</evidence>
<dbReference type="GO" id="GO:0008654">
    <property type="term" value="P:phospholipid biosynthetic process"/>
    <property type="evidence" value="ECO:0007669"/>
    <property type="project" value="UniProtKB-KW"/>
</dbReference>
<dbReference type="EC" id="5.5.1.4" evidence="6"/>
<dbReference type="FunFam" id="3.40.50.720:FF:000069">
    <property type="entry name" value="Inositol-3-phosphate synthase 1"/>
    <property type="match status" value="1"/>
</dbReference>
<evidence type="ECO:0000256" key="9">
    <source>
        <dbReference type="ARBA" id="ARBA00022550"/>
    </source>
</evidence>
<evidence type="ECO:0000256" key="8">
    <source>
        <dbReference type="ARBA" id="ARBA00022516"/>
    </source>
</evidence>
<evidence type="ECO:0000256" key="14">
    <source>
        <dbReference type="ARBA" id="ARBA00023264"/>
    </source>
</evidence>
<evidence type="ECO:0000313" key="18">
    <source>
        <dbReference type="Proteomes" id="UP000750711"/>
    </source>
</evidence>
<keyword evidence="18" id="KW-1185">Reference proteome</keyword>
<dbReference type="FunFam" id="3.40.50.720:FF:000204">
    <property type="entry name" value="Inositol-3-phosphate synthase 1-B"/>
    <property type="match status" value="1"/>
</dbReference>
<dbReference type="InterPro" id="IPR036291">
    <property type="entry name" value="NAD(P)-bd_dom_sf"/>
</dbReference>
<proteinExistence type="inferred from homology"/>
<evidence type="ECO:0000256" key="6">
    <source>
        <dbReference type="ARBA" id="ARBA00012125"/>
    </source>
</evidence>
<evidence type="ECO:0000313" key="17">
    <source>
        <dbReference type="EMBL" id="KAH0559785.1"/>
    </source>
</evidence>
<evidence type="ECO:0000256" key="1">
    <source>
        <dbReference type="ARBA" id="ARBA00000113"/>
    </source>
</evidence>
<dbReference type="Pfam" id="PF07994">
    <property type="entry name" value="NAD_binding_5"/>
    <property type="match status" value="1"/>
</dbReference>
<gene>
    <name evidence="17" type="ORF">GP486_003701</name>
</gene>
<dbReference type="AlphaFoldDB" id="A0A9P8RQU3"/>
<organism evidence="17 18">
    <name type="scientific">Trichoglossum hirsutum</name>
    <dbReference type="NCBI Taxonomy" id="265104"/>
    <lineage>
        <taxon>Eukaryota</taxon>
        <taxon>Fungi</taxon>
        <taxon>Dikarya</taxon>
        <taxon>Ascomycota</taxon>
        <taxon>Pezizomycotina</taxon>
        <taxon>Geoglossomycetes</taxon>
        <taxon>Geoglossales</taxon>
        <taxon>Geoglossaceae</taxon>
        <taxon>Trichoglossum</taxon>
    </lineage>
</organism>
<evidence type="ECO:0000256" key="13">
    <source>
        <dbReference type="ARBA" id="ARBA00023235"/>
    </source>
</evidence>
<feature type="region of interest" description="Disordered" evidence="15">
    <location>
        <begin position="1"/>
        <end position="25"/>
    </location>
</feature>
<keyword evidence="10" id="KW-0520">NAD</keyword>
<accession>A0A9P8RQU3</accession>
<dbReference type="GO" id="GO:0004512">
    <property type="term" value="F:inositol-3-phosphate synthase activity"/>
    <property type="evidence" value="ECO:0007669"/>
    <property type="project" value="UniProtKB-EC"/>
</dbReference>
<keyword evidence="13" id="KW-0413">Isomerase</keyword>
<protein>
    <recommendedName>
        <fullName evidence="6">inositol-3-phosphate synthase</fullName>
        <ecNumber evidence="6">5.5.1.4</ecNumber>
    </recommendedName>
</protein>
<feature type="compositionally biased region" description="Polar residues" evidence="15">
    <location>
        <begin position="12"/>
        <end position="25"/>
    </location>
</feature>
<dbReference type="EMBL" id="JAGHQM010000521">
    <property type="protein sequence ID" value="KAH0559785.1"/>
    <property type="molecule type" value="Genomic_DNA"/>
</dbReference>
<dbReference type="InterPro" id="IPR002587">
    <property type="entry name" value="Myo-inos-1-P_Synthase"/>
</dbReference>
<dbReference type="GO" id="GO:0005737">
    <property type="term" value="C:cytoplasm"/>
    <property type="evidence" value="ECO:0007669"/>
    <property type="project" value="UniProtKB-SubCell"/>
</dbReference>
<evidence type="ECO:0000256" key="15">
    <source>
        <dbReference type="SAM" id="MobiDB-lite"/>
    </source>
</evidence>
<dbReference type="PANTHER" id="PTHR11510">
    <property type="entry name" value="MYO-INOSITOL-1 PHOSPHATE SYNTHASE"/>
    <property type="match status" value="1"/>
</dbReference>
<comment type="caution">
    <text evidence="17">The sequence shown here is derived from an EMBL/GenBank/DDBJ whole genome shotgun (WGS) entry which is preliminary data.</text>
</comment>
<dbReference type="Gene3D" id="3.40.50.720">
    <property type="entry name" value="NAD(P)-binding Rossmann-like Domain"/>
    <property type="match status" value="2"/>
</dbReference>
<keyword evidence="8" id="KW-0444">Lipid biosynthesis</keyword>
<evidence type="ECO:0000256" key="3">
    <source>
        <dbReference type="ARBA" id="ARBA00004496"/>
    </source>
</evidence>
<evidence type="ECO:0000256" key="10">
    <source>
        <dbReference type="ARBA" id="ARBA00023027"/>
    </source>
</evidence>
<dbReference type="SUPFAM" id="SSF51735">
    <property type="entry name" value="NAD(P)-binding Rossmann-fold domains"/>
    <property type="match status" value="1"/>
</dbReference>
<keyword evidence="12" id="KW-0594">Phospholipid biosynthesis</keyword>
<evidence type="ECO:0000256" key="5">
    <source>
        <dbReference type="ARBA" id="ARBA00010813"/>
    </source>
</evidence>
<comment type="similarity">
    <text evidence="5">Belongs to the myo-inositol 1-phosphate synthase family.</text>
</comment>
<keyword evidence="14" id="KW-1208">Phospholipid metabolism</keyword>
<keyword evidence="7" id="KW-0963">Cytoplasm</keyword>
<sequence length="541" mass="59240">MAPHAVAEPSYRSENGHTSSDVHTDFLTVNSPNVVYTETEIKSKYTYRTTSVTKIAEGKYVAEPKETVYDFKVDRKVGKVGMMLVGWGGNNGSTVTAGIIANRRGLVWDTREGKREANYYGSVLMGSTIKLGTDAKTGRDVNIPFHNILPMVHPNDLVIGGWDISSTNLADAMDRAAVLEPALKKMIRDEMASYKPLPSAYYPDFIAANQEDRADNVLEGSKASLAHVEQIRRDIRDLSDFKDANGLDKVIVLWTANTERYADIIDGVNDTAENLLSSIEAGHGEISPSTVFAVACIQEGSPFINGSPQNTFVPGVIELAEQHGSFIGGDDFKSGQTKMKSALVDFLINAGIKLTSIASYNHLGNNDGKNLSSQKQFRSKEISKSNVVDDMVEANSVLYKKGEHPDHTVVIKYMPAVGDNKRALDEYYAEIFMGGHQTISLFNVCEDSLLASPLIIDLVITAEMMTRISWKSHSDGRASDDYKGFHSVLSVLSYMLKAPLTPPGTPVVNALAKQRAALTNIFRACVGLEPESDMTLEHKLF</sequence>
<dbReference type="PIRSF" id="PIRSF015578">
    <property type="entry name" value="Myoinos-ppht_syn"/>
    <property type="match status" value="1"/>
</dbReference>
<name>A0A9P8RQU3_9PEZI</name>
<evidence type="ECO:0000256" key="7">
    <source>
        <dbReference type="ARBA" id="ARBA00022490"/>
    </source>
</evidence>
<evidence type="ECO:0000256" key="12">
    <source>
        <dbReference type="ARBA" id="ARBA00023209"/>
    </source>
</evidence>
<dbReference type="Proteomes" id="UP000750711">
    <property type="component" value="Unassembled WGS sequence"/>
</dbReference>
<dbReference type="Pfam" id="PF01658">
    <property type="entry name" value="Inos-1-P_synth"/>
    <property type="match status" value="1"/>
</dbReference>
<evidence type="ECO:0000256" key="4">
    <source>
        <dbReference type="ARBA" id="ARBA00005117"/>
    </source>
</evidence>
<comment type="catalytic activity">
    <reaction evidence="1">
        <text>D-glucose 6-phosphate = 1D-myo-inositol 3-phosphate</text>
        <dbReference type="Rhea" id="RHEA:10716"/>
        <dbReference type="ChEBI" id="CHEBI:58401"/>
        <dbReference type="ChEBI" id="CHEBI:61548"/>
        <dbReference type="EC" id="5.5.1.4"/>
    </reaction>
</comment>